<dbReference type="RefSeq" id="WP_079645687.1">
    <property type="nucleotide sequence ID" value="NZ_FUZF01000025.1"/>
</dbReference>
<dbReference type="Pfam" id="PF12704">
    <property type="entry name" value="MacB_PCD"/>
    <property type="match status" value="1"/>
</dbReference>
<dbReference type="GO" id="GO:0098797">
    <property type="term" value="C:plasma membrane protein complex"/>
    <property type="evidence" value="ECO:0007669"/>
    <property type="project" value="TreeGrafter"/>
</dbReference>
<keyword evidence="5 7" id="KW-1133">Transmembrane helix</keyword>
<evidence type="ECO:0000313" key="10">
    <source>
        <dbReference type="EMBL" id="SKC07638.1"/>
    </source>
</evidence>
<organism evidence="10 11">
    <name type="scientific">Sphingobacterium nematocida</name>
    <dbReference type="NCBI Taxonomy" id="1513896"/>
    <lineage>
        <taxon>Bacteria</taxon>
        <taxon>Pseudomonadati</taxon>
        <taxon>Bacteroidota</taxon>
        <taxon>Sphingobacteriia</taxon>
        <taxon>Sphingobacteriales</taxon>
        <taxon>Sphingobacteriaceae</taxon>
        <taxon>Sphingobacterium</taxon>
    </lineage>
</organism>
<evidence type="ECO:0000259" key="9">
    <source>
        <dbReference type="Pfam" id="PF12704"/>
    </source>
</evidence>
<protein>
    <submittedName>
        <fullName evidence="10">Lipoprotein-releasing system permease protein</fullName>
    </submittedName>
</protein>
<comment type="subcellular location">
    <subcellularLocation>
        <location evidence="1">Cell membrane</location>
        <topology evidence="1">Multi-pass membrane protein</topology>
    </subcellularLocation>
</comment>
<feature type="transmembrane region" description="Helical" evidence="7">
    <location>
        <begin position="324"/>
        <end position="348"/>
    </location>
</feature>
<keyword evidence="10" id="KW-0449">Lipoprotein</keyword>
<evidence type="ECO:0000313" key="11">
    <source>
        <dbReference type="Proteomes" id="UP000190150"/>
    </source>
</evidence>
<dbReference type="OrthoDB" id="1522724at2"/>
<evidence type="ECO:0000256" key="2">
    <source>
        <dbReference type="ARBA" id="ARBA00005236"/>
    </source>
</evidence>
<evidence type="ECO:0000256" key="1">
    <source>
        <dbReference type="ARBA" id="ARBA00004651"/>
    </source>
</evidence>
<dbReference type="STRING" id="1513896.SAMN05660841_04049"/>
<evidence type="ECO:0000256" key="5">
    <source>
        <dbReference type="ARBA" id="ARBA00022989"/>
    </source>
</evidence>
<dbReference type="InterPro" id="IPR025857">
    <property type="entry name" value="MacB_PCD"/>
</dbReference>
<dbReference type="Pfam" id="PF02687">
    <property type="entry name" value="FtsX"/>
    <property type="match status" value="1"/>
</dbReference>
<dbReference type="PANTHER" id="PTHR30489">
    <property type="entry name" value="LIPOPROTEIN-RELEASING SYSTEM TRANSMEMBRANE PROTEIN LOLE"/>
    <property type="match status" value="1"/>
</dbReference>
<dbReference type="Proteomes" id="UP000190150">
    <property type="component" value="Unassembled WGS sequence"/>
</dbReference>
<dbReference type="GO" id="GO:0044874">
    <property type="term" value="P:lipoprotein localization to outer membrane"/>
    <property type="evidence" value="ECO:0007669"/>
    <property type="project" value="TreeGrafter"/>
</dbReference>
<keyword evidence="11" id="KW-1185">Reference proteome</keyword>
<dbReference type="InterPro" id="IPR051447">
    <property type="entry name" value="Lipoprotein-release_system"/>
</dbReference>
<evidence type="ECO:0000256" key="7">
    <source>
        <dbReference type="SAM" id="Phobius"/>
    </source>
</evidence>
<feature type="transmembrane region" description="Helical" evidence="7">
    <location>
        <begin position="21"/>
        <end position="49"/>
    </location>
</feature>
<feature type="domain" description="ABC3 transporter permease C-terminal" evidence="8">
    <location>
        <begin position="280"/>
        <end position="401"/>
    </location>
</feature>
<proteinExistence type="inferred from homology"/>
<feature type="domain" description="MacB-like periplasmic core" evidence="9">
    <location>
        <begin position="28"/>
        <end position="250"/>
    </location>
</feature>
<reference evidence="11" key="1">
    <citation type="submission" date="2017-02" db="EMBL/GenBank/DDBJ databases">
        <authorList>
            <person name="Varghese N."/>
            <person name="Submissions S."/>
        </authorList>
    </citation>
    <scope>NUCLEOTIDE SEQUENCE [LARGE SCALE GENOMIC DNA]</scope>
    <source>
        <strain evidence="11">DSM 24091</strain>
    </source>
</reference>
<evidence type="ECO:0000256" key="6">
    <source>
        <dbReference type="ARBA" id="ARBA00023136"/>
    </source>
</evidence>
<evidence type="ECO:0000256" key="4">
    <source>
        <dbReference type="ARBA" id="ARBA00022692"/>
    </source>
</evidence>
<dbReference type="AlphaFoldDB" id="A0A1T5GGV2"/>
<comment type="similarity">
    <text evidence="2">Belongs to the ABC-4 integral membrane protein family. LolC/E subfamily.</text>
</comment>
<gene>
    <name evidence="10" type="ORF">SAMN05660841_04049</name>
</gene>
<keyword evidence="4 7" id="KW-0812">Transmembrane</keyword>
<evidence type="ECO:0000259" key="8">
    <source>
        <dbReference type="Pfam" id="PF02687"/>
    </source>
</evidence>
<dbReference type="EMBL" id="FUZF01000025">
    <property type="protein sequence ID" value="SKC07638.1"/>
    <property type="molecule type" value="Genomic_DNA"/>
</dbReference>
<feature type="transmembrane region" description="Helical" evidence="7">
    <location>
        <begin position="277"/>
        <end position="303"/>
    </location>
</feature>
<accession>A0A1T5GGV2</accession>
<evidence type="ECO:0000256" key="3">
    <source>
        <dbReference type="ARBA" id="ARBA00022475"/>
    </source>
</evidence>
<dbReference type="InterPro" id="IPR003838">
    <property type="entry name" value="ABC3_permease_C"/>
</dbReference>
<name>A0A1T5GGV2_9SPHI</name>
<sequence>MKSLKIPLLFASRYLFSKKSVNAINIISIISIVGVFVSTAALVIVLSFYNGMEKFILSMYSSFTPHLRIEPKEGKTFSKELTSFKTLAASSDVKNYVELLEDKILIQYDQQQFVGKLKGMDPSALTAQSEKDILHAGKFSIHDDTTNYALIGAQIQSNLQIPLTGFYNHIDLYFPRRSASINNLNPLEDFNIRNIAVNGVLAYQPEFDNLIIVPMDFARELLEESSKISAIEVYLKDPSKTSRVQKDLEKELDKDFYIKNREQQNPTLYKTVKSEKWIVFFILTFIGIIAIFNIIGSLTMLVIDKKEDMKILQHLGAEKSVIERIFFIEGMFISLIGSAFGIVIGFAFCKLQESYGFIRTGEMEGSLIDVYPIDIRLQDFVIVFATVFILSVCVSYFSSKLSVREIGRITDIKNAD</sequence>
<feature type="transmembrane region" description="Helical" evidence="7">
    <location>
        <begin position="380"/>
        <end position="398"/>
    </location>
</feature>
<dbReference type="PANTHER" id="PTHR30489:SF0">
    <property type="entry name" value="LIPOPROTEIN-RELEASING SYSTEM TRANSMEMBRANE PROTEIN LOLE"/>
    <property type="match status" value="1"/>
</dbReference>
<keyword evidence="6 7" id="KW-0472">Membrane</keyword>
<keyword evidence="3" id="KW-1003">Cell membrane</keyword>